<evidence type="ECO:0000313" key="3">
    <source>
        <dbReference type="Proteomes" id="UP000501991"/>
    </source>
</evidence>
<dbReference type="RefSeq" id="WP_173767846.1">
    <property type="nucleotide sequence ID" value="NZ_CP048836.1"/>
</dbReference>
<dbReference type="PANTHER" id="PTHR43130">
    <property type="entry name" value="ARAC-FAMILY TRANSCRIPTIONAL REGULATOR"/>
    <property type="match status" value="1"/>
</dbReference>
<dbReference type="InterPro" id="IPR002818">
    <property type="entry name" value="DJ-1/PfpI"/>
</dbReference>
<dbReference type="InterPro" id="IPR052158">
    <property type="entry name" value="INH-QAR"/>
</dbReference>
<reference evidence="2 3" key="1">
    <citation type="submission" date="2020-02" db="EMBL/GenBank/DDBJ databases">
        <title>Nitrogenibacter mangrovi gen. nov., sp. nov. isolated from mangrove sediment, a denitrifying betaproteobacterium.</title>
        <authorList>
            <person name="Liao H."/>
            <person name="Tian Y."/>
        </authorList>
    </citation>
    <scope>NUCLEOTIDE SEQUENCE [LARGE SCALE GENOMIC DNA]</scope>
    <source>
        <strain evidence="2 3">M9-3-2</strain>
    </source>
</reference>
<protein>
    <submittedName>
        <fullName evidence="2">DJ-1/PfpI family protein</fullName>
    </submittedName>
</protein>
<dbReference type="EMBL" id="CP048836">
    <property type="protein sequence ID" value="QID19340.1"/>
    <property type="molecule type" value="Genomic_DNA"/>
</dbReference>
<dbReference type="SUPFAM" id="SSF52317">
    <property type="entry name" value="Class I glutamine amidotransferase-like"/>
    <property type="match status" value="1"/>
</dbReference>
<keyword evidence="3" id="KW-1185">Reference proteome</keyword>
<dbReference type="PANTHER" id="PTHR43130:SF15">
    <property type="entry name" value="THIJ_PFPI FAMILY PROTEIN (AFU_ORTHOLOGUE AFUA_5G14240)"/>
    <property type="match status" value="1"/>
</dbReference>
<feature type="domain" description="DJ-1/PfpI" evidence="1">
    <location>
        <begin position="25"/>
        <end position="202"/>
    </location>
</feature>
<proteinExistence type="predicted"/>
<dbReference type="Pfam" id="PF01965">
    <property type="entry name" value="DJ-1_PfpI"/>
    <property type="match status" value="1"/>
</dbReference>
<dbReference type="InterPro" id="IPR029062">
    <property type="entry name" value="Class_I_gatase-like"/>
</dbReference>
<organism evidence="2 3">
    <name type="scientific">Nitrogeniibacter mangrovi</name>
    <dbReference type="NCBI Taxonomy" id="2016596"/>
    <lineage>
        <taxon>Bacteria</taxon>
        <taxon>Pseudomonadati</taxon>
        <taxon>Pseudomonadota</taxon>
        <taxon>Betaproteobacteria</taxon>
        <taxon>Rhodocyclales</taxon>
        <taxon>Zoogloeaceae</taxon>
        <taxon>Nitrogeniibacter</taxon>
    </lineage>
</organism>
<name>A0A6C1BAD4_9RHOO</name>
<gene>
    <name evidence="2" type="ORF">G3580_17990</name>
</gene>
<dbReference type="Proteomes" id="UP000501991">
    <property type="component" value="Chromosome"/>
</dbReference>
<dbReference type="KEGG" id="azq:G3580_17990"/>
<dbReference type="Gene3D" id="3.40.50.880">
    <property type="match status" value="1"/>
</dbReference>
<dbReference type="CDD" id="cd03139">
    <property type="entry name" value="GATase1_PfpI_2"/>
    <property type="match status" value="1"/>
</dbReference>
<evidence type="ECO:0000259" key="1">
    <source>
        <dbReference type="Pfam" id="PF01965"/>
    </source>
</evidence>
<dbReference type="AlphaFoldDB" id="A0A6C1BAD4"/>
<evidence type="ECO:0000313" key="2">
    <source>
        <dbReference type="EMBL" id="QID19340.1"/>
    </source>
</evidence>
<sequence length="239" mass="26113">MELSEIAGLRPDMLDREQVEPAIHKTVGILIFPGFELLDVYGPMDLWSNINLVPSKLWGDKSNMVGVKLVTVASEKGDIPSHGGVRTVADYGYADAPHLDYLIVPGGWGAVPLVEDQPTLDWLRARADRAEIVMSVCNGASLLAAAGILDGREATTNKLLWNEATAPGPRVNWIKKARWVDLGNIITASGIAAGIDMTHALISRLYGEDVGKWIELWTEYEPHRDPSWDPYSEMAGLVG</sequence>
<accession>A0A6C1BAD4</accession>